<dbReference type="Gene3D" id="3.30.420.10">
    <property type="entry name" value="Ribonuclease H-like superfamily/Ribonuclease H"/>
    <property type="match status" value="1"/>
</dbReference>
<comment type="caution">
    <text evidence="2">The sequence shown here is derived from an EMBL/GenBank/DDBJ whole genome shotgun (WGS) entry which is preliminary data.</text>
</comment>
<reference evidence="2 3" key="1">
    <citation type="submission" date="2023-02" db="EMBL/GenBank/DDBJ databases">
        <title>LHISI_Scaffold_Assembly.</title>
        <authorList>
            <person name="Stuart O.P."/>
            <person name="Cleave R."/>
            <person name="Magrath M.J.L."/>
            <person name="Mikheyev A.S."/>
        </authorList>
    </citation>
    <scope>NUCLEOTIDE SEQUENCE [LARGE SCALE GENOMIC DNA]</scope>
    <source>
        <strain evidence="2">Daus_M_001</strain>
        <tissue evidence="2">Leg muscle</tissue>
    </source>
</reference>
<name>A0ABQ9HU05_9NEOP</name>
<gene>
    <name evidence="2" type="ORF">PR048_007364</name>
</gene>
<sequence length="862" mass="95248">MPASLCASHGMAPETRLASHQTILNTFRQACGDAPVYTHVGIVPEDAAGRWVFSGISRFSRPCVPALLHTHLASPSSALKTSISWEPPMKLDEDGYGSAAKCKRGVIRRSPTKPADQRHLRHDLLVQKSGEDSARNRSRFIVVRASDLPATQSRPPCQQYTNPGTTNGSTNVATSLQCDKVVAETPARCLHVQGTILPYKYIKRPFTGYRGHTNNPPIANQGVMTTLVLEGVHQLPRVIEQSGSMKIHCPPKSNWAPLKIVDLCFTAFGVGSLVFVRGSMNTGAYCNILDNEMLPTLWRYYGMDPCYFQDDNARCHVSRATMQWYADNNVRRLDWPTQSPDLNPIEKHLWDELDRWVRARQARPKSIAQLMEWFLEECACSIEVHRHIGGAALLSAGAVRCIPCPSACLPACLPSYTQSTFLRPPPHAPSSSDTSLPPCTLTGTLYLRCQVTCLGRAVCRDPAEDSKWPERVFSNINIPVHKGIGTCVKPAPQNGRVSTESVIEARYLRQDCTPVQCFGRRCDERVAAHGSVAPSDTTRLGLRPLIACAWLSECAFRLIGCCVLENVPYWLVSGWRGDTSQLELAPMRVIEASMEQHRNEGRGKSEISEKTRLPTASSGTIITCENPDDPALNRKMPGAQRKKIPANFRLESDVSCDTAFLHLIPHYFAGFLRYGFPSADSPLLRRFLAIRLSISLFPITSQVSCDTAFLQLIPHYVAGFFRYGFPTADSPLLRRFLAVRLSISLFPITSQVSCDTAFLQLIPHYFAGFLRYGFPTADSPLLRRFLAILATVCRSAALSATIPMCNNPGATPPGIQPGLPRRETSGSFTASPPEALVRFSPRVSWTHASVGHGREHREFPAS</sequence>
<keyword evidence="3" id="KW-1185">Reference proteome</keyword>
<feature type="region of interest" description="Disordered" evidence="1">
    <location>
        <begin position="809"/>
        <end position="834"/>
    </location>
</feature>
<evidence type="ECO:0000256" key="1">
    <source>
        <dbReference type="SAM" id="MobiDB-lite"/>
    </source>
</evidence>
<organism evidence="2 3">
    <name type="scientific">Dryococelus australis</name>
    <dbReference type="NCBI Taxonomy" id="614101"/>
    <lineage>
        <taxon>Eukaryota</taxon>
        <taxon>Metazoa</taxon>
        <taxon>Ecdysozoa</taxon>
        <taxon>Arthropoda</taxon>
        <taxon>Hexapoda</taxon>
        <taxon>Insecta</taxon>
        <taxon>Pterygota</taxon>
        <taxon>Neoptera</taxon>
        <taxon>Polyneoptera</taxon>
        <taxon>Phasmatodea</taxon>
        <taxon>Verophasmatodea</taxon>
        <taxon>Anareolatae</taxon>
        <taxon>Phasmatidae</taxon>
        <taxon>Eurycanthinae</taxon>
        <taxon>Dryococelus</taxon>
    </lineage>
</organism>
<protein>
    <recommendedName>
        <fullName evidence="4">Tc1-like transposase DDE domain-containing protein</fullName>
    </recommendedName>
</protein>
<feature type="region of interest" description="Disordered" evidence="1">
    <location>
        <begin position="110"/>
        <end position="138"/>
    </location>
</feature>
<proteinExistence type="predicted"/>
<dbReference type="Proteomes" id="UP001159363">
    <property type="component" value="Chromosome 3"/>
</dbReference>
<evidence type="ECO:0000313" key="2">
    <source>
        <dbReference type="EMBL" id="KAJ8887880.1"/>
    </source>
</evidence>
<accession>A0ABQ9HU05</accession>
<feature type="compositionally biased region" description="Basic and acidic residues" evidence="1">
    <location>
        <begin position="115"/>
        <end position="135"/>
    </location>
</feature>
<dbReference type="InterPro" id="IPR036397">
    <property type="entry name" value="RNaseH_sf"/>
</dbReference>
<evidence type="ECO:0008006" key="4">
    <source>
        <dbReference type="Google" id="ProtNLM"/>
    </source>
</evidence>
<evidence type="ECO:0000313" key="3">
    <source>
        <dbReference type="Proteomes" id="UP001159363"/>
    </source>
</evidence>
<dbReference type="EMBL" id="JARBHB010000003">
    <property type="protein sequence ID" value="KAJ8887880.1"/>
    <property type="molecule type" value="Genomic_DNA"/>
</dbReference>